<dbReference type="AlphaFoldDB" id="A0A1V1PEJ5"/>
<evidence type="ECO:0000259" key="9">
    <source>
        <dbReference type="PROSITE" id="PS51669"/>
    </source>
</evidence>
<dbReference type="Gene3D" id="3.40.50.740">
    <property type="match status" value="1"/>
</dbReference>
<organism evidence="10 11">
    <name type="scientific">Candidatus Magnetoglobus multicellularis str. Araruama</name>
    <dbReference type="NCBI Taxonomy" id="890399"/>
    <lineage>
        <taxon>Bacteria</taxon>
        <taxon>Pseudomonadati</taxon>
        <taxon>Thermodesulfobacteriota</taxon>
        <taxon>Desulfobacteria</taxon>
        <taxon>Desulfobacterales</taxon>
        <taxon>Desulfobacteraceae</taxon>
        <taxon>Candidatus Magnetoglobus</taxon>
    </lineage>
</organism>
<dbReference type="Gene3D" id="3.40.228.10">
    <property type="entry name" value="Dimethylsulfoxide Reductase, domain 2"/>
    <property type="match status" value="1"/>
</dbReference>
<keyword evidence="2" id="KW-0004">4Fe-4S</keyword>
<feature type="domain" description="4Fe-4S Mo/W bis-MGD-type" evidence="9">
    <location>
        <begin position="50"/>
        <end position="106"/>
    </location>
</feature>
<evidence type="ECO:0000256" key="2">
    <source>
        <dbReference type="ARBA" id="ARBA00022485"/>
    </source>
</evidence>
<keyword evidence="3" id="KW-0500">Molybdenum</keyword>
<keyword evidence="4" id="KW-0479">Metal-binding</keyword>
<name>A0A1V1PEJ5_9BACT</name>
<dbReference type="PANTHER" id="PTHR43742">
    <property type="entry name" value="TRIMETHYLAMINE-N-OXIDE REDUCTASE"/>
    <property type="match status" value="1"/>
</dbReference>
<proteinExistence type="inferred from homology"/>
<evidence type="ECO:0000313" key="10">
    <source>
        <dbReference type="EMBL" id="ETR73332.1"/>
    </source>
</evidence>
<dbReference type="EMBL" id="ATBP01000071">
    <property type="protein sequence ID" value="ETR73332.1"/>
    <property type="molecule type" value="Genomic_DNA"/>
</dbReference>
<dbReference type="SUPFAM" id="SSF50692">
    <property type="entry name" value="ADC-like"/>
    <property type="match status" value="1"/>
</dbReference>
<dbReference type="SUPFAM" id="SSF53706">
    <property type="entry name" value="Formate dehydrogenase/DMSO reductase, domains 1-3"/>
    <property type="match status" value="1"/>
</dbReference>
<dbReference type="Pfam" id="PF01568">
    <property type="entry name" value="Molydop_binding"/>
    <property type="match status" value="1"/>
</dbReference>
<dbReference type="Gene3D" id="2.20.25.90">
    <property type="entry name" value="ADC-like domains"/>
    <property type="match status" value="1"/>
</dbReference>
<evidence type="ECO:0000313" key="11">
    <source>
        <dbReference type="Proteomes" id="UP000189670"/>
    </source>
</evidence>
<evidence type="ECO:0000256" key="4">
    <source>
        <dbReference type="ARBA" id="ARBA00022723"/>
    </source>
</evidence>
<evidence type="ECO:0000256" key="3">
    <source>
        <dbReference type="ARBA" id="ARBA00022505"/>
    </source>
</evidence>
<evidence type="ECO:0000256" key="1">
    <source>
        <dbReference type="ARBA" id="ARBA00010312"/>
    </source>
</evidence>
<dbReference type="InterPro" id="IPR006963">
    <property type="entry name" value="Mopterin_OxRdtase_4Fe-4S_dom"/>
</dbReference>
<dbReference type="GO" id="GO:0043546">
    <property type="term" value="F:molybdopterin cofactor binding"/>
    <property type="evidence" value="ECO:0007669"/>
    <property type="project" value="InterPro"/>
</dbReference>
<dbReference type="GO" id="GO:0051539">
    <property type="term" value="F:4 iron, 4 sulfur cluster binding"/>
    <property type="evidence" value="ECO:0007669"/>
    <property type="project" value="UniProtKB-KW"/>
</dbReference>
<comment type="caution">
    <text evidence="10">The sequence shown here is derived from an EMBL/GenBank/DDBJ whole genome shotgun (WGS) entry which is preliminary data.</text>
</comment>
<keyword evidence="8" id="KW-0411">Iron-sulfur</keyword>
<dbReference type="InterPro" id="IPR006656">
    <property type="entry name" value="Mopterin_OxRdtase"/>
</dbReference>
<dbReference type="InterPro" id="IPR050612">
    <property type="entry name" value="Prok_Mopterin_Oxidored"/>
</dbReference>
<dbReference type="InterPro" id="IPR009010">
    <property type="entry name" value="Asp_de-COase-like_dom_sf"/>
</dbReference>
<dbReference type="InterPro" id="IPR053557">
    <property type="entry name" value="Molybdopterin-Qrc_component"/>
</dbReference>
<dbReference type="Proteomes" id="UP000189670">
    <property type="component" value="Unassembled WGS sequence"/>
</dbReference>
<comment type="similarity">
    <text evidence="1">Belongs to the prokaryotic molybdopterin-containing oxidoreductase family.</text>
</comment>
<dbReference type="CDD" id="cd02775">
    <property type="entry name" value="MopB_CT"/>
    <property type="match status" value="1"/>
</dbReference>
<dbReference type="PANTHER" id="PTHR43742:SF9">
    <property type="entry name" value="TETRATHIONATE REDUCTASE SUBUNIT A"/>
    <property type="match status" value="1"/>
</dbReference>
<evidence type="ECO:0000256" key="7">
    <source>
        <dbReference type="ARBA" id="ARBA00023004"/>
    </source>
</evidence>
<dbReference type="GO" id="GO:0046872">
    <property type="term" value="F:metal ion binding"/>
    <property type="evidence" value="ECO:0007669"/>
    <property type="project" value="UniProtKB-KW"/>
</dbReference>
<keyword evidence="5" id="KW-0732">Signal</keyword>
<sequence>MKIDRRAFLSLGLGAAAGTAITPLPWKLIDDSSIWTQTWPWTPVPPVGKVSHVNSVCTLCPGGCGITVRKSGDRAIKIEGRGDHPVNNGGICMLGLSGLQLLYGPTRIQTPLKRIGKRGENIFKPISWAQAQTFLKETLSNLRNEKKSHELACILGNNDDSCTNLFGRFCQAFGTSNVFQMPSAQDISSEGLKRMQGDTGPIAYDLENADYILSFGAGLIDGWGAPVNMFYAHGKRKSALKQSNVRFVQIDSRLSNTAAKADTWFAVTPGTEAILALAMAQFILHEHRYNHDFTRRYTQGLDAFKAMVDKQYTPRKASTITGLDEEIIRFLAKDFSQAKRPVAVFGRGSLENAGSVQEFMAVHALNALMGNIYEKGGSWAKPNMPVRDWKPAELDDIAIEGLNQKSIDPDAKDISNRPHRLIEQICKAKQSPVSCLMVYGANPVYQLSNHKSVQEALNKIPSIVSFSSFMDETAIQADLILPDHLYLEKYGETMTPPGMQKPIVSLCKPVVDPIFETRNTGDVIIDLAKKMGGAVANAFPWPDYLTCLKQRLGQHWKELENKGFVENSSYKPVKRFSTSSRKFEFTSTQKQSFEFNPITIDGELKKYPLIMVPCDSIRLVADGAPTPPFMIKSLDDTVLKGNDILVEINSKTAKSLGLRHNDIASLSTPHGNGRVRVNVSDGIMPDVVAIPRGLGHTAYDDYLSGKGVNYMSLIGPVEDSMTGQDVAWGIRARLSKA</sequence>
<reference evidence="11" key="1">
    <citation type="submission" date="2012-11" db="EMBL/GenBank/DDBJ databases">
        <authorList>
            <person name="Lucero-Rivera Y.E."/>
            <person name="Tovar-Ramirez D."/>
        </authorList>
    </citation>
    <scope>NUCLEOTIDE SEQUENCE [LARGE SCALE GENOMIC DNA]</scope>
    <source>
        <strain evidence="11">Araruama</strain>
    </source>
</reference>
<keyword evidence="7" id="KW-0408">Iron</keyword>
<accession>A0A1V1PEJ5</accession>
<gene>
    <name evidence="10" type="ORF">OMM_01041</name>
</gene>
<evidence type="ECO:0000256" key="8">
    <source>
        <dbReference type="ARBA" id="ARBA00023014"/>
    </source>
</evidence>
<dbReference type="Gene3D" id="2.40.40.20">
    <property type="match status" value="1"/>
</dbReference>
<keyword evidence="6" id="KW-0560">Oxidoreductase</keyword>
<dbReference type="InterPro" id="IPR006657">
    <property type="entry name" value="MoPterin_dinucl-bd_dom"/>
</dbReference>
<dbReference type="Pfam" id="PF00384">
    <property type="entry name" value="Molybdopterin"/>
    <property type="match status" value="1"/>
</dbReference>
<protein>
    <submittedName>
        <fullName evidence="10">Molybdopterin oxidoreductase, Fe4S4</fullName>
    </submittedName>
</protein>
<dbReference type="GO" id="GO:0016491">
    <property type="term" value="F:oxidoreductase activity"/>
    <property type="evidence" value="ECO:0007669"/>
    <property type="project" value="UniProtKB-KW"/>
</dbReference>
<dbReference type="Gene3D" id="3.30.2070.10">
    <property type="entry name" value="Formate dehydrogenase/DMSO reductase"/>
    <property type="match status" value="1"/>
</dbReference>
<evidence type="ECO:0000256" key="5">
    <source>
        <dbReference type="ARBA" id="ARBA00022729"/>
    </source>
</evidence>
<evidence type="ECO:0000256" key="6">
    <source>
        <dbReference type="ARBA" id="ARBA00023002"/>
    </source>
</evidence>
<dbReference type="PROSITE" id="PS51669">
    <property type="entry name" value="4FE4S_MOW_BIS_MGD"/>
    <property type="match status" value="1"/>
</dbReference>
<dbReference type="SMART" id="SM00926">
    <property type="entry name" value="Molybdop_Fe4S4"/>
    <property type="match status" value="1"/>
</dbReference>
<dbReference type="Pfam" id="PF04879">
    <property type="entry name" value="Molybdop_Fe4S4"/>
    <property type="match status" value="1"/>
</dbReference>
<dbReference type="NCBIfam" id="NF041783">
    <property type="entry name" value="mnquin_red_QrcB"/>
    <property type="match status" value="1"/>
</dbReference>